<evidence type="ECO:0000259" key="2">
    <source>
        <dbReference type="Pfam" id="PF04892"/>
    </source>
</evidence>
<dbReference type="PANTHER" id="PTHR28008">
    <property type="entry name" value="DOMAIN PROTEIN, PUTATIVE (AFU_ORTHOLOGUE AFUA_3G10980)-RELATED"/>
    <property type="match status" value="1"/>
</dbReference>
<dbReference type="EMBL" id="FNAB01000002">
    <property type="protein sequence ID" value="SDD00419.1"/>
    <property type="molecule type" value="Genomic_DNA"/>
</dbReference>
<evidence type="ECO:0000313" key="4">
    <source>
        <dbReference type="Proteomes" id="UP000199417"/>
    </source>
</evidence>
<dbReference type="AlphaFoldDB" id="A0A1G6R720"/>
<feature type="transmembrane region" description="Helical" evidence="1">
    <location>
        <begin position="38"/>
        <end position="55"/>
    </location>
</feature>
<organism evidence="3 4">
    <name type="scientific">Rhodococcus tukisamuensis</name>
    <dbReference type="NCBI Taxonomy" id="168276"/>
    <lineage>
        <taxon>Bacteria</taxon>
        <taxon>Bacillati</taxon>
        <taxon>Actinomycetota</taxon>
        <taxon>Actinomycetes</taxon>
        <taxon>Mycobacteriales</taxon>
        <taxon>Nocardiaceae</taxon>
        <taxon>Rhodococcus</taxon>
    </lineage>
</organism>
<dbReference type="Pfam" id="PF04892">
    <property type="entry name" value="VanZ"/>
    <property type="match status" value="1"/>
</dbReference>
<feature type="transmembrane region" description="Helical" evidence="1">
    <location>
        <begin position="86"/>
        <end position="108"/>
    </location>
</feature>
<dbReference type="PANTHER" id="PTHR28008:SF1">
    <property type="entry name" value="DOMAIN PROTEIN, PUTATIVE (AFU_ORTHOLOGUE AFUA_3G10980)-RELATED"/>
    <property type="match status" value="1"/>
</dbReference>
<keyword evidence="1" id="KW-0812">Transmembrane</keyword>
<feature type="transmembrane region" description="Helical" evidence="1">
    <location>
        <begin position="62"/>
        <end position="80"/>
    </location>
</feature>
<dbReference type="Proteomes" id="UP000199417">
    <property type="component" value="Unassembled WGS sequence"/>
</dbReference>
<keyword evidence="1" id="KW-0472">Membrane</keyword>
<reference evidence="3 4" key="1">
    <citation type="submission" date="2016-10" db="EMBL/GenBank/DDBJ databases">
        <authorList>
            <person name="de Groot N.N."/>
        </authorList>
    </citation>
    <scope>NUCLEOTIDE SEQUENCE [LARGE SCALE GENOMIC DNA]</scope>
    <source>
        <strain evidence="3 4">JCM 11308</strain>
    </source>
</reference>
<dbReference type="InterPro" id="IPR006976">
    <property type="entry name" value="VanZ-like"/>
</dbReference>
<evidence type="ECO:0000256" key="1">
    <source>
        <dbReference type="SAM" id="Phobius"/>
    </source>
</evidence>
<dbReference type="STRING" id="168276.SAMN05444580_102361"/>
<proteinExistence type="predicted"/>
<dbReference type="NCBIfam" id="NF037970">
    <property type="entry name" value="vanZ_1"/>
    <property type="match status" value="1"/>
</dbReference>
<feature type="domain" description="VanZ-like" evidence="2">
    <location>
        <begin position="37"/>
        <end position="108"/>
    </location>
</feature>
<keyword evidence="4" id="KW-1185">Reference proteome</keyword>
<accession>A0A1G6R720</accession>
<protein>
    <submittedName>
        <fullName evidence="3">VanZ like family protein</fullName>
    </submittedName>
</protein>
<name>A0A1G6R720_9NOCA</name>
<keyword evidence="1" id="KW-1133">Transmembrane helix</keyword>
<gene>
    <name evidence="3" type="ORF">SAMN05444580_102361</name>
</gene>
<sequence>MSVPGRRSWPLPAAFAVTLVMLFSPGSTVPSGPPNSDKLTHFLMFAVLVFAARYARHGVLAVALWAGAYAVVSEVLQGLLPIHRSASVWDVAADLLGVTVGLLLFWAWQRRARRADPARTAPDEG</sequence>
<evidence type="ECO:0000313" key="3">
    <source>
        <dbReference type="EMBL" id="SDD00419.1"/>
    </source>
</evidence>